<evidence type="ECO:0000313" key="1">
    <source>
        <dbReference type="EMBL" id="KAI8421418.1"/>
    </source>
</evidence>
<comment type="caution">
    <text evidence="1">The sequence shown here is derived from an EMBL/GenBank/DDBJ whole genome shotgun (WGS) entry which is preliminary data.</text>
</comment>
<organism evidence="1 2">
    <name type="scientific">Choristoneura fumiferana</name>
    <name type="common">Spruce budworm moth</name>
    <name type="synonym">Archips fumiferana</name>
    <dbReference type="NCBI Taxonomy" id="7141"/>
    <lineage>
        <taxon>Eukaryota</taxon>
        <taxon>Metazoa</taxon>
        <taxon>Ecdysozoa</taxon>
        <taxon>Arthropoda</taxon>
        <taxon>Hexapoda</taxon>
        <taxon>Insecta</taxon>
        <taxon>Pterygota</taxon>
        <taxon>Neoptera</taxon>
        <taxon>Endopterygota</taxon>
        <taxon>Lepidoptera</taxon>
        <taxon>Glossata</taxon>
        <taxon>Ditrysia</taxon>
        <taxon>Tortricoidea</taxon>
        <taxon>Tortricidae</taxon>
        <taxon>Tortricinae</taxon>
        <taxon>Choristoneura</taxon>
    </lineage>
</organism>
<proteinExistence type="predicted"/>
<protein>
    <submittedName>
        <fullName evidence="1">Uncharacterized protein</fullName>
    </submittedName>
</protein>
<sequence>MTGVGVALGSVTSVMMRVFVLLLCASAWVCQGKEFQDKTDRYVIACHTTDFECFMRQYSALRDHVLLGNSQLAIEEFRPFAVQYGSSCVRLSGWEESELVAIGMDSANKELTMALELPVYIQQVKNETNCAKPEREFTGIAKYNAENATLMEFTANATVTLVFPYTLLKRKGDVFLILDEEEVDALLDIPVFLMEETELEAELNKASEWAYDITQHIEAAQDFAVPFTSRLRVAMERIPFRRLMLLYPEEEYSNLQFAFIDFLL</sequence>
<dbReference type="EMBL" id="CM046116">
    <property type="protein sequence ID" value="KAI8421418.1"/>
    <property type="molecule type" value="Genomic_DNA"/>
</dbReference>
<dbReference type="Proteomes" id="UP001064048">
    <property type="component" value="Chromosome 16"/>
</dbReference>
<accession>A0ACC0JBA5</accession>
<reference evidence="1 2" key="1">
    <citation type="journal article" date="2022" name="Genome Biol. Evol.">
        <title>The Spruce Budworm Genome: Reconstructing the Evolutionary History of Antifreeze Proteins.</title>
        <authorList>
            <person name="Beliveau C."/>
            <person name="Gagne P."/>
            <person name="Picq S."/>
            <person name="Vernygora O."/>
            <person name="Keeling C.I."/>
            <person name="Pinkney K."/>
            <person name="Doucet D."/>
            <person name="Wen F."/>
            <person name="Johnston J.S."/>
            <person name="Maaroufi H."/>
            <person name="Boyle B."/>
            <person name="Laroche J."/>
            <person name="Dewar K."/>
            <person name="Juretic N."/>
            <person name="Blackburn G."/>
            <person name="Nisole A."/>
            <person name="Brunet B."/>
            <person name="Brandao M."/>
            <person name="Lumley L."/>
            <person name="Duan J."/>
            <person name="Quan G."/>
            <person name="Lucarotti C.J."/>
            <person name="Roe A.D."/>
            <person name="Sperling F.A.H."/>
            <person name="Levesque R.C."/>
            <person name="Cusson M."/>
        </authorList>
    </citation>
    <scope>NUCLEOTIDE SEQUENCE [LARGE SCALE GENOMIC DNA]</scope>
    <source>
        <strain evidence="1">Glfc:IPQL:Cfum</strain>
    </source>
</reference>
<evidence type="ECO:0000313" key="2">
    <source>
        <dbReference type="Proteomes" id="UP001064048"/>
    </source>
</evidence>
<gene>
    <name evidence="1" type="ORF">MSG28_009493</name>
</gene>
<name>A0ACC0JBA5_CHOFU</name>
<keyword evidence="2" id="KW-1185">Reference proteome</keyword>